<feature type="transmembrane region" description="Helical" evidence="17">
    <location>
        <begin position="159"/>
        <end position="180"/>
    </location>
</feature>
<dbReference type="InterPro" id="IPR027387">
    <property type="entry name" value="Cytb/b6-like_sf"/>
</dbReference>
<feature type="binding site" description="axial binding residue" evidence="15">
    <location>
        <position position="95"/>
    </location>
    <ligand>
        <name>heme b</name>
        <dbReference type="ChEBI" id="CHEBI:60344"/>
        <label>b562</label>
    </ligand>
    <ligandPart>
        <name>Fe</name>
        <dbReference type="ChEBI" id="CHEBI:18248"/>
    </ligandPart>
</feature>
<feature type="binding site" description="axial binding residue" evidence="15">
    <location>
        <position position="211"/>
    </location>
    <ligand>
        <name>heme b</name>
        <dbReference type="ChEBI" id="CHEBI:60344"/>
        <label>b566</label>
    </ligand>
    <ligandPart>
        <name>Fe</name>
        <dbReference type="ChEBI" id="CHEBI:18248"/>
    </ligandPart>
</feature>
<evidence type="ECO:0000256" key="3">
    <source>
        <dbReference type="ARBA" id="ARBA00011649"/>
    </source>
</evidence>
<comment type="subunit">
    <text evidence="3 16">The main subunits of complex b-c1 are: cytochrome b, cytochrome c1 and the Rieske protein.</text>
</comment>
<organism evidence="20 21">
    <name type="scientific">Pigmentiphaga humi</name>
    <dbReference type="NCBI Taxonomy" id="2478468"/>
    <lineage>
        <taxon>Bacteria</taxon>
        <taxon>Pseudomonadati</taxon>
        <taxon>Pseudomonadota</taxon>
        <taxon>Betaproteobacteria</taxon>
        <taxon>Burkholderiales</taxon>
        <taxon>Alcaligenaceae</taxon>
        <taxon>Pigmentiphaga</taxon>
    </lineage>
</organism>
<reference evidence="20 21" key="1">
    <citation type="submission" date="2018-10" db="EMBL/GenBank/DDBJ databases">
        <authorList>
            <person name="Criscuolo A."/>
        </authorList>
    </citation>
    <scope>NUCLEOTIDE SEQUENCE [LARGE SCALE GENOMIC DNA]</scope>
    <source>
        <strain evidence="20">DnA1</strain>
    </source>
</reference>
<feature type="binding site" evidence="14">
    <location>
        <position position="216"/>
    </location>
    <ligand>
        <name>a ubiquinone</name>
        <dbReference type="ChEBI" id="CHEBI:16389"/>
    </ligand>
</feature>
<feature type="transmembrane region" description="Helical" evidence="17">
    <location>
        <begin position="398"/>
        <end position="415"/>
    </location>
</feature>
<dbReference type="Pfam" id="PF00032">
    <property type="entry name" value="Cytochrom_B_C"/>
    <property type="match status" value="2"/>
</dbReference>
<keyword evidence="6 15" id="KW-0349">Heme</keyword>
<keyword evidence="5 16" id="KW-0813">Transport</keyword>
<evidence type="ECO:0000256" key="17">
    <source>
        <dbReference type="SAM" id="Phobius"/>
    </source>
</evidence>
<dbReference type="OrthoDB" id="9804503at2"/>
<keyword evidence="10 16" id="KW-0249">Electron transport</keyword>
<keyword evidence="11 17" id="KW-1133">Transmembrane helix</keyword>
<dbReference type="SUPFAM" id="SSF81342">
    <property type="entry name" value="Transmembrane di-heme cytochromes"/>
    <property type="match status" value="1"/>
</dbReference>
<evidence type="ECO:0000256" key="6">
    <source>
        <dbReference type="ARBA" id="ARBA00022617"/>
    </source>
</evidence>
<feature type="transmembrane region" description="Helical" evidence="17">
    <location>
        <begin position="41"/>
        <end position="65"/>
    </location>
</feature>
<accession>A0A3P4B8I1</accession>
<name>A0A3P4B8I1_9BURK</name>
<dbReference type="FunFam" id="1.20.810.10:FF:000004">
    <property type="entry name" value="Cytochrome b"/>
    <property type="match status" value="1"/>
</dbReference>
<evidence type="ECO:0000256" key="12">
    <source>
        <dbReference type="ARBA" id="ARBA00023004"/>
    </source>
</evidence>
<dbReference type="GO" id="GO:0022904">
    <property type="term" value="P:respiratory electron transport chain"/>
    <property type="evidence" value="ECO:0007669"/>
    <property type="project" value="InterPro"/>
</dbReference>
<keyword evidence="21" id="KW-1185">Reference proteome</keyword>
<feature type="transmembrane region" description="Helical" evidence="17">
    <location>
        <begin position="125"/>
        <end position="147"/>
    </location>
</feature>
<feature type="transmembrane region" description="Helical" evidence="17">
    <location>
        <begin position="421"/>
        <end position="443"/>
    </location>
</feature>
<keyword evidence="12 15" id="KW-0408">Iron</keyword>
<keyword evidence="7 16" id="KW-0679">Respiratory chain</keyword>
<gene>
    <name evidence="20" type="primary">fbcH</name>
    <name evidence="20" type="ORF">PIGHUM_04022</name>
</gene>
<evidence type="ECO:0000259" key="18">
    <source>
        <dbReference type="PROSITE" id="PS51002"/>
    </source>
</evidence>
<dbReference type="GO" id="GO:0046872">
    <property type="term" value="F:metal ion binding"/>
    <property type="evidence" value="ECO:0007669"/>
    <property type="project" value="UniProtKB-KW"/>
</dbReference>
<comment type="cofactor">
    <cofactor evidence="15">
        <name>heme</name>
        <dbReference type="ChEBI" id="CHEBI:30413"/>
    </cofactor>
    <text evidence="15">Binds 2 heme groups non-covalently.</text>
</comment>
<comment type="cofactor">
    <cofactor evidence="16">
        <name>heme b</name>
        <dbReference type="ChEBI" id="CHEBI:60344"/>
    </cofactor>
    <text evidence="16">Binds 2 heme groups non-covalently.</text>
</comment>
<evidence type="ECO:0000256" key="5">
    <source>
        <dbReference type="ARBA" id="ARBA00022448"/>
    </source>
</evidence>
<keyword evidence="9 15" id="KW-0479">Metal-binding</keyword>
<evidence type="ECO:0000313" key="21">
    <source>
        <dbReference type="Proteomes" id="UP000277294"/>
    </source>
</evidence>
<dbReference type="InterPro" id="IPR048259">
    <property type="entry name" value="Cytochrome_b_N_euk/bac"/>
</dbReference>
<evidence type="ECO:0000256" key="9">
    <source>
        <dbReference type="ARBA" id="ARBA00022723"/>
    </source>
</evidence>
<evidence type="ECO:0000256" key="8">
    <source>
        <dbReference type="ARBA" id="ARBA00022692"/>
    </source>
</evidence>
<dbReference type="GO" id="GO:0045275">
    <property type="term" value="C:respiratory chain complex III"/>
    <property type="evidence" value="ECO:0007669"/>
    <property type="project" value="InterPro"/>
</dbReference>
<dbReference type="InterPro" id="IPR005798">
    <property type="entry name" value="Cyt_b/b6_C"/>
</dbReference>
<evidence type="ECO:0000256" key="15">
    <source>
        <dbReference type="PIRSR" id="PIRSR038885-2"/>
    </source>
</evidence>
<evidence type="ECO:0000256" key="16">
    <source>
        <dbReference type="RuleBase" id="RU003385"/>
    </source>
</evidence>
<proteinExistence type="inferred from homology"/>
<dbReference type="InterPro" id="IPR036150">
    <property type="entry name" value="Cyt_b/b6_C_sf"/>
</dbReference>
<feature type="transmembrane region" description="Helical" evidence="17">
    <location>
        <begin position="339"/>
        <end position="356"/>
    </location>
</feature>
<evidence type="ECO:0000256" key="4">
    <source>
        <dbReference type="ARBA" id="ARBA00013531"/>
    </source>
</evidence>
<evidence type="ECO:0000256" key="10">
    <source>
        <dbReference type="ARBA" id="ARBA00022982"/>
    </source>
</evidence>
<dbReference type="InterPro" id="IPR005797">
    <property type="entry name" value="Cyt_b/b6_N"/>
</dbReference>
<dbReference type="Proteomes" id="UP000277294">
    <property type="component" value="Unassembled WGS sequence"/>
</dbReference>
<evidence type="ECO:0000313" key="20">
    <source>
        <dbReference type="EMBL" id="VCU71930.1"/>
    </source>
</evidence>
<dbReference type="InterPro" id="IPR030689">
    <property type="entry name" value="Cytochrome_b"/>
</dbReference>
<dbReference type="GO" id="GO:0008121">
    <property type="term" value="F:quinol-cytochrome-c reductase activity"/>
    <property type="evidence" value="ECO:0007669"/>
    <property type="project" value="InterPro"/>
</dbReference>
<feature type="transmembrane region" description="Helical" evidence="17">
    <location>
        <begin position="253"/>
        <end position="271"/>
    </location>
</feature>
<evidence type="ECO:0000256" key="7">
    <source>
        <dbReference type="ARBA" id="ARBA00022660"/>
    </source>
</evidence>
<feature type="transmembrane region" description="Helical" evidence="17">
    <location>
        <begin position="192"/>
        <end position="215"/>
    </location>
</feature>
<feature type="transmembrane region" description="Helical" evidence="17">
    <location>
        <begin position="99"/>
        <end position="119"/>
    </location>
</feature>
<feature type="transmembrane region" description="Helical" evidence="17">
    <location>
        <begin position="315"/>
        <end position="332"/>
    </location>
</feature>
<feature type="binding site" description="axial binding residue" evidence="15">
    <location>
        <position position="109"/>
    </location>
    <ligand>
        <name>heme b</name>
        <dbReference type="ChEBI" id="CHEBI:60344"/>
        <label>b566</label>
    </ligand>
    <ligandPart>
        <name>Fe</name>
        <dbReference type="ChEBI" id="CHEBI:18248"/>
    </ligandPart>
</feature>
<feature type="domain" description="Cytochrome b/b6 N-terminal region profile" evidence="18">
    <location>
        <begin position="12"/>
        <end position="224"/>
    </location>
</feature>
<sequence>MAGEKNVETTGLLGWIDARFPLTSTWKAHLSEYYAPKNFNFWYFFGSLALLVLVIQIVTGIFLVMHYKPDAERAFQSVEYIMREVPWGWLVRYMHSTGASMFFVVVYLHMLRGLFYGSYRKPRELVWIFGVAIFLCLMAEAFMGYLLPWGQMSYWGAQVIVNLFSAIPFVGPDLALLIRGDYVVSDATLNRFFSFHVIAVPLVLLGLVVAHIIALHEVGSNNPDGVEIKANKDANGIPLDGIPFHPYYSVHDLFGVAIFLMIFSAIVFFAPEMGGYFLEYNNFIPADPLKTPPHIAPVWYFTPFYSMLRACTDDFTWVLAIIAALAAIAFFVKGRMAFTVRVTVAVVLLAVAVLLRVWDAKFWGVLTMGGAVVILFFLPWLDHSPVKSIRYRPGWHKWLYGVFIVNFLVLGYLGTQAPNDVFNLMSQIGTIIYLGFFMLMPFWSRCGKFKPVPERVTFSAH</sequence>
<feature type="transmembrane region" description="Helical" evidence="17">
    <location>
        <begin position="362"/>
        <end position="378"/>
    </location>
</feature>
<dbReference type="SUPFAM" id="SSF81648">
    <property type="entry name" value="a domain/subunit of cytochrome bc1 complex (Ubiquinol-cytochrome c reductase)"/>
    <property type="match status" value="2"/>
</dbReference>
<protein>
    <recommendedName>
        <fullName evidence="4 16">Cytochrome b</fullName>
    </recommendedName>
</protein>
<feature type="domain" description="Cytochrome b/b6 C-terminal region profile" evidence="19">
    <location>
        <begin position="234"/>
        <end position="454"/>
    </location>
</feature>
<dbReference type="CDD" id="cd00284">
    <property type="entry name" value="Cytochrome_b_N"/>
    <property type="match status" value="1"/>
</dbReference>
<evidence type="ECO:0000256" key="11">
    <source>
        <dbReference type="ARBA" id="ARBA00022989"/>
    </source>
</evidence>
<evidence type="ECO:0000256" key="2">
    <source>
        <dbReference type="ARBA" id="ARBA00004141"/>
    </source>
</evidence>
<dbReference type="InterPro" id="IPR016174">
    <property type="entry name" value="Di-haem_cyt_TM"/>
</dbReference>
<dbReference type="AlphaFoldDB" id="A0A3P4B8I1"/>
<dbReference type="EMBL" id="UWPJ01000032">
    <property type="protein sequence ID" value="VCU71930.1"/>
    <property type="molecule type" value="Genomic_DNA"/>
</dbReference>
<evidence type="ECO:0000256" key="1">
    <source>
        <dbReference type="ARBA" id="ARBA00002444"/>
    </source>
</evidence>
<dbReference type="RefSeq" id="WP_124081521.1">
    <property type="nucleotide sequence ID" value="NZ_UWPJ01000032.1"/>
</dbReference>
<feature type="binding site" description="axial binding residue" evidence="15">
    <location>
        <position position="196"/>
    </location>
    <ligand>
        <name>heme b</name>
        <dbReference type="ChEBI" id="CHEBI:60344"/>
        <label>b562</label>
    </ligand>
    <ligandPart>
        <name>Fe</name>
        <dbReference type="ChEBI" id="CHEBI:18248"/>
    </ligandPart>
</feature>
<dbReference type="PANTHER" id="PTHR19271">
    <property type="entry name" value="CYTOCHROME B"/>
    <property type="match status" value="1"/>
</dbReference>
<evidence type="ECO:0000256" key="14">
    <source>
        <dbReference type="PIRSR" id="PIRSR038885-1"/>
    </source>
</evidence>
<dbReference type="Gene3D" id="1.20.810.10">
    <property type="entry name" value="Cytochrome Bc1 Complex, Chain C"/>
    <property type="match status" value="1"/>
</dbReference>
<keyword evidence="8 16" id="KW-0812">Transmembrane</keyword>
<dbReference type="PROSITE" id="PS51003">
    <property type="entry name" value="CYTB_CTER"/>
    <property type="match status" value="1"/>
</dbReference>
<dbReference type="PIRSF" id="PIRSF038885">
    <property type="entry name" value="COB"/>
    <property type="match status" value="1"/>
</dbReference>
<dbReference type="PANTHER" id="PTHR19271:SF16">
    <property type="entry name" value="CYTOCHROME B"/>
    <property type="match status" value="1"/>
</dbReference>
<dbReference type="GO" id="GO:0016491">
    <property type="term" value="F:oxidoreductase activity"/>
    <property type="evidence" value="ECO:0007669"/>
    <property type="project" value="InterPro"/>
</dbReference>
<comment type="subcellular location">
    <subcellularLocation>
        <location evidence="2">Membrane</location>
        <topology evidence="2">Multi-pass membrane protein</topology>
    </subcellularLocation>
</comment>
<evidence type="ECO:0000259" key="19">
    <source>
        <dbReference type="PROSITE" id="PS51003"/>
    </source>
</evidence>
<dbReference type="Pfam" id="PF00033">
    <property type="entry name" value="Cytochrome_B"/>
    <property type="match status" value="1"/>
</dbReference>
<dbReference type="PROSITE" id="PS51002">
    <property type="entry name" value="CYTB_NTER"/>
    <property type="match status" value="1"/>
</dbReference>
<keyword evidence="13 17" id="KW-0472">Membrane</keyword>
<comment type="similarity">
    <text evidence="16">Belongs to the cytochrome b family.</text>
</comment>
<evidence type="ECO:0000256" key="13">
    <source>
        <dbReference type="ARBA" id="ARBA00023136"/>
    </source>
</evidence>
<comment type="function">
    <text evidence="1 16">Component of the ubiquinol-cytochrome c reductase complex (complex III or cytochrome b-c1 complex), which is a respiratory chain that generates an electrochemical potential coupled to ATP synthesis.</text>
</comment>